<dbReference type="RefSeq" id="WP_183365394.1">
    <property type="nucleotide sequence ID" value="NZ_JACIEZ010000002.1"/>
</dbReference>
<dbReference type="Proteomes" id="UP000528286">
    <property type="component" value="Unassembled WGS sequence"/>
</dbReference>
<keyword evidence="2" id="KW-1185">Reference proteome</keyword>
<dbReference type="AlphaFoldDB" id="A0A7W6J4Z0"/>
<evidence type="ECO:0000313" key="1">
    <source>
        <dbReference type="EMBL" id="MBB4064157.1"/>
    </source>
</evidence>
<name>A0A7W6J4Z0_9HYPH</name>
<gene>
    <name evidence="1" type="ORF">GGR23_001334</name>
</gene>
<accession>A0A7W6J4Z0</accession>
<comment type="caution">
    <text evidence="1">The sequence shown here is derived from an EMBL/GenBank/DDBJ whole genome shotgun (WGS) entry which is preliminary data.</text>
</comment>
<dbReference type="EMBL" id="JACIEZ010000002">
    <property type="protein sequence ID" value="MBB4064157.1"/>
    <property type="molecule type" value="Genomic_DNA"/>
</dbReference>
<organism evidence="1 2">
    <name type="scientific">Gellertiella hungarica</name>
    <dbReference type="NCBI Taxonomy" id="1572859"/>
    <lineage>
        <taxon>Bacteria</taxon>
        <taxon>Pseudomonadati</taxon>
        <taxon>Pseudomonadota</taxon>
        <taxon>Alphaproteobacteria</taxon>
        <taxon>Hyphomicrobiales</taxon>
        <taxon>Rhizobiaceae</taxon>
        <taxon>Gellertiella</taxon>
    </lineage>
</organism>
<reference evidence="1 2" key="1">
    <citation type="submission" date="2020-08" db="EMBL/GenBank/DDBJ databases">
        <title>Genomic Encyclopedia of Type Strains, Phase IV (KMG-IV): sequencing the most valuable type-strain genomes for metagenomic binning, comparative biology and taxonomic classification.</title>
        <authorList>
            <person name="Goeker M."/>
        </authorList>
    </citation>
    <scope>NUCLEOTIDE SEQUENCE [LARGE SCALE GENOMIC DNA]</scope>
    <source>
        <strain evidence="1 2">DSM 29853</strain>
    </source>
</reference>
<proteinExistence type="predicted"/>
<sequence length="151" mass="17396">MDFVSETLSRRRAILRAAEEQSFERFSCHFQARALYTSKGCRNIQEFTVDVREISRRDLVVTSPLTSFLPDAFTLILGSRQYGLGCAVTLRRRDRLRCALIRPESTDLVAFLSSLSDPAVTLRTLYHPMFPKSRENAAIQLTRQLKRVELR</sequence>
<evidence type="ECO:0000313" key="2">
    <source>
        <dbReference type="Proteomes" id="UP000528286"/>
    </source>
</evidence>
<protein>
    <submittedName>
        <fullName evidence="1">Uncharacterized protein</fullName>
    </submittedName>
</protein>